<gene>
    <name evidence="6" type="primary">MED17</name>
    <name evidence="8" type="ORF">JXQ802_LOCUS45695</name>
    <name evidence="7" type="ORF">PYM288_LOCUS30062</name>
</gene>
<dbReference type="PANTHER" id="PTHR13114">
    <property type="entry name" value="MEDIATOR OF RNA POLYMERASE II TRANSCRIPTION SUBUNIT 17"/>
    <property type="match status" value="1"/>
</dbReference>
<dbReference type="GO" id="GO:0016592">
    <property type="term" value="C:mediator complex"/>
    <property type="evidence" value="ECO:0007669"/>
    <property type="project" value="InterPro"/>
</dbReference>
<protein>
    <recommendedName>
        <fullName evidence="6">Mediator of RNA polymerase II transcription subunit 17</fullName>
    </recommendedName>
    <alternativeName>
        <fullName evidence="6">Mediator complex subunit 17</fullName>
    </alternativeName>
</protein>
<proteinExistence type="inferred from homology"/>
<comment type="similarity">
    <text evidence="2 6">Belongs to the Mediator complex subunit 17 family.</text>
</comment>
<dbReference type="Proteomes" id="UP000663870">
    <property type="component" value="Unassembled WGS sequence"/>
</dbReference>
<evidence type="ECO:0000313" key="7">
    <source>
        <dbReference type="EMBL" id="CAF1303993.1"/>
    </source>
</evidence>
<dbReference type="AlphaFoldDB" id="A0A815YWC4"/>
<dbReference type="Proteomes" id="UP000663854">
    <property type="component" value="Unassembled WGS sequence"/>
</dbReference>
<organism evidence="8 9">
    <name type="scientific">Rotaria sordida</name>
    <dbReference type="NCBI Taxonomy" id="392033"/>
    <lineage>
        <taxon>Eukaryota</taxon>
        <taxon>Metazoa</taxon>
        <taxon>Spiralia</taxon>
        <taxon>Gnathifera</taxon>
        <taxon>Rotifera</taxon>
        <taxon>Eurotatoria</taxon>
        <taxon>Bdelloidea</taxon>
        <taxon>Philodinida</taxon>
        <taxon>Philodinidae</taxon>
        <taxon>Rotaria</taxon>
    </lineage>
</organism>
<keyword evidence="4 6" id="KW-0804">Transcription</keyword>
<dbReference type="GO" id="GO:0003712">
    <property type="term" value="F:transcription coregulator activity"/>
    <property type="evidence" value="ECO:0007669"/>
    <property type="project" value="InterPro"/>
</dbReference>
<evidence type="ECO:0000256" key="1">
    <source>
        <dbReference type="ARBA" id="ARBA00004123"/>
    </source>
</evidence>
<keyword evidence="6" id="KW-0010">Activator</keyword>
<comment type="function">
    <text evidence="6">Component of the Mediator complex, a coactivator involved in the regulated transcription of nearly all RNA polymerase II-dependent genes. Mediator functions as a bridge to convey information from gene-specific regulatory proteins to the basal RNA polymerase II transcription machinery. Mediator is recruited to promoters by direct interactions with regulatory proteins and serves as a scaffold for the assembly of a functional preinitiation complex with RNA polymerase II and the general transcription factors.</text>
</comment>
<dbReference type="GO" id="GO:0070847">
    <property type="term" value="C:core mediator complex"/>
    <property type="evidence" value="ECO:0007669"/>
    <property type="project" value="TreeGrafter"/>
</dbReference>
<dbReference type="GO" id="GO:0006357">
    <property type="term" value="P:regulation of transcription by RNA polymerase II"/>
    <property type="evidence" value="ECO:0007669"/>
    <property type="project" value="InterPro"/>
</dbReference>
<evidence type="ECO:0000256" key="4">
    <source>
        <dbReference type="ARBA" id="ARBA00023163"/>
    </source>
</evidence>
<keyword evidence="9" id="KW-1185">Reference proteome</keyword>
<evidence type="ECO:0000256" key="3">
    <source>
        <dbReference type="ARBA" id="ARBA00023015"/>
    </source>
</evidence>
<evidence type="ECO:0000256" key="2">
    <source>
        <dbReference type="ARBA" id="ARBA00005635"/>
    </source>
</evidence>
<dbReference type="Pfam" id="PF10156">
    <property type="entry name" value="Med17"/>
    <property type="match status" value="1"/>
</dbReference>
<dbReference type="EMBL" id="CAJNOL010003860">
    <property type="protein sequence ID" value="CAF1576065.1"/>
    <property type="molecule type" value="Genomic_DNA"/>
</dbReference>
<comment type="subunit">
    <text evidence="6">Component of the Mediator complex.</text>
</comment>
<keyword evidence="5 6" id="KW-0539">Nucleus</keyword>
<comment type="subcellular location">
    <subcellularLocation>
        <location evidence="1 6">Nucleus</location>
    </subcellularLocation>
</comment>
<reference evidence="8" key="1">
    <citation type="submission" date="2021-02" db="EMBL/GenBank/DDBJ databases">
        <authorList>
            <person name="Nowell W R."/>
        </authorList>
    </citation>
    <scope>NUCLEOTIDE SEQUENCE</scope>
</reference>
<dbReference type="EMBL" id="CAJNOH010002634">
    <property type="protein sequence ID" value="CAF1303993.1"/>
    <property type="molecule type" value="Genomic_DNA"/>
</dbReference>
<evidence type="ECO:0000256" key="5">
    <source>
        <dbReference type="ARBA" id="ARBA00023242"/>
    </source>
</evidence>
<dbReference type="InterPro" id="IPR019313">
    <property type="entry name" value="Mediator_Med17"/>
</dbReference>
<evidence type="ECO:0000313" key="8">
    <source>
        <dbReference type="EMBL" id="CAF1576065.1"/>
    </source>
</evidence>
<sequence length="629" mass="72369">VTIEPCLEPSVYEYTLDGEKIKSTQSMSDHFTKILSRMELNDLCSEDSIENSNEDERRITNGGKNAFGTFLEQMRQANIEICALHDILTLVMSRRYFNLFSNVADIEENLNTGNVRQQRDLLIRQSQDIIHKSWISKRTSARQAADVLLSSYERFMKIINTTSGNLENFHVQLSNLRQRWKIRKQTNTNKYLGDLSFRSAGSFYPFKMQFEVTKADSHKRTHNNSIDVIIPEELQVRVILKIDIETKDGQILLRTYSTMMANDTIMNINDNSYDSILENAQRTVFLKELFSQLCREASDITNIIQPTVMRNSIKCWILSDVMMTISLLRTSEFDPSIQTESTLYGAHIGLLEYSLCALLRQQFLRNFHYSQLKPSTLMLGVPALRRIAGVNAFNYNQLKSISENKSILQTIIELAQHQVIRARILNLLNNLATNCDINMTVNISAFSSTTSTYGRVHLIAPGYDVLCRWSYMFQIEECQVKIQYKSHLVEFQHHVEEVQRFFINQIACFKFTIACTLAKIFGWLVVGSTMAPTVGRLSEIQFSAQLDHPQIPTSIGIRIGDDLQLQVAVRKRHERNDDTRMDDDSNERIGGGTKGIKYDSINLDDYYGISTLQKFEMFISSLLHHEKQQ</sequence>
<evidence type="ECO:0000313" key="9">
    <source>
        <dbReference type="Proteomes" id="UP000663870"/>
    </source>
</evidence>
<accession>A0A815YWC4</accession>
<comment type="caution">
    <text evidence="8">The sequence shown here is derived from an EMBL/GenBank/DDBJ whole genome shotgun (WGS) entry which is preliminary data.</text>
</comment>
<name>A0A815YWC4_9BILA</name>
<keyword evidence="3 6" id="KW-0805">Transcription regulation</keyword>
<evidence type="ECO:0000256" key="6">
    <source>
        <dbReference type="RuleBase" id="RU364140"/>
    </source>
</evidence>
<feature type="non-terminal residue" evidence="8">
    <location>
        <position position="629"/>
    </location>
</feature>
<dbReference type="PANTHER" id="PTHR13114:SF7">
    <property type="entry name" value="MEDIATOR OF RNA POLYMERASE II TRANSCRIPTION SUBUNIT 17"/>
    <property type="match status" value="1"/>
</dbReference>